<dbReference type="RefSeq" id="WP_095239124.1">
    <property type="nucleotide sequence ID" value="NZ_CP155469.1"/>
</dbReference>
<dbReference type="InterPro" id="IPR025444">
    <property type="entry name" value="Monooxy_af470"/>
</dbReference>
<dbReference type="EMBL" id="NPBS01000133">
    <property type="protein sequence ID" value="PAF23953.1"/>
    <property type="molecule type" value="Genomic_DNA"/>
</dbReference>
<evidence type="ECO:0008006" key="3">
    <source>
        <dbReference type="Google" id="ProtNLM"/>
    </source>
</evidence>
<organism evidence="1 2">
    <name type="scientific">Shouchella clausii</name>
    <name type="common">Alkalihalobacillus clausii</name>
    <dbReference type="NCBI Taxonomy" id="79880"/>
    <lineage>
        <taxon>Bacteria</taxon>
        <taxon>Bacillati</taxon>
        <taxon>Bacillota</taxon>
        <taxon>Bacilli</taxon>
        <taxon>Bacillales</taxon>
        <taxon>Bacillaceae</taxon>
        <taxon>Shouchella</taxon>
    </lineage>
</organism>
<name>A0A268RUM4_SHOCL</name>
<comment type="caution">
    <text evidence="1">The sequence shown here is derived from an EMBL/GenBank/DDBJ whole genome shotgun (WGS) entry which is preliminary data.</text>
</comment>
<dbReference type="Pfam" id="PF13826">
    <property type="entry name" value="Monooxy_af470-like"/>
    <property type="match status" value="1"/>
</dbReference>
<evidence type="ECO:0000313" key="1">
    <source>
        <dbReference type="EMBL" id="PAF23953.1"/>
    </source>
</evidence>
<proteinExistence type="predicted"/>
<evidence type="ECO:0000313" key="2">
    <source>
        <dbReference type="Proteomes" id="UP000216133"/>
    </source>
</evidence>
<dbReference type="AlphaFoldDB" id="A0A268RUM4"/>
<sequence>MTKAKRVSAPNDQDIVIFIVGMKIQQWWNIKAWGPVFSAMPPMLKELSSKKDTGFLHYETGWSGRNIVITQYWENVERLHDYAHGKTHMNAWTRFYKKAADSKGVGFFHETYVVKAGSYESIYVNMNKPRGLAAACSSYVTEKHSTMKHRLKNVKAK</sequence>
<reference evidence="1 2" key="1">
    <citation type="submission" date="2017-07" db="EMBL/GenBank/DDBJ databases">
        <title>Isolation and whole genome analysis of endospore-forming bacteria from heroin.</title>
        <authorList>
            <person name="Kalinowski J."/>
            <person name="Ahrens B."/>
            <person name="Al-Dilaimi A."/>
            <person name="Winkler A."/>
            <person name="Wibberg D."/>
            <person name="Schleenbecker U."/>
            <person name="Ruckert C."/>
            <person name="Wolfel R."/>
            <person name="Grass G."/>
        </authorList>
    </citation>
    <scope>NUCLEOTIDE SEQUENCE [LARGE SCALE GENOMIC DNA]</scope>
    <source>
        <strain evidence="1 2">7523-2</strain>
    </source>
</reference>
<gene>
    <name evidence="1" type="ORF">CHH61_21070</name>
</gene>
<dbReference type="Proteomes" id="UP000216133">
    <property type="component" value="Unassembled WGS sequence"/>
</dbReference>
<protein>
    <recommendedName>
        <fullName evidence="3">DUF4188 domain-containing protein</fullName>
    </recommendedName>
</protein>
<accession>A0A268RUM4</accession>